<proteinExistence type="predicted"/>
<protein>
    <submittedName>
        <fullName evidence="1">Uncharacterized protein</fullName>
    </submittedName>
</protein>
<dbReference type="AlphaFoldDB" id="A0AAV0V1Z6"/>
<dbReference type="EMBL" id="CANTFM010001753">
    <property type="protein sequence ID" value="CAI5742722.1"/>
    <property type="molecule type" value="Genomic_DNA"/>
</dbReference>
<name>A0AAV0V1Z6_9STRA</name>
<keyword evidence="2" id="KW-1185">Reference proteome</keyword>
<accession>A0AAV0V1Z6</accession>
<dbReference type="Pfam" id="PF14223">
    <property type="entry name" value="Retrotran_gag_2"/>
    <property type="match status" value="1"/>
</dbReference>
<evidence type="ECO:0000313" key="2">
    <source>
        <dbReference type="Proteomes" id="UP001162029"/>
    </source>
</evidence>
<organism evidence="1 2">
    <name type="scientific">Peronospora destructor</name>
    <dbReference type="NCBI Taxonomy" id="86335"/>
    <lineage>
        <taxon>Eukaryota</taxon>
        <taxon>Sar</taxon>
        <taxon>Stramenopiles</taxon>
        <taxon>Oomycota</taxon>
        <taxon>Peronosporomycetes</taxon>
        <taxon>Peronosporales</taxon>
        <taxon>Peronosporaceae</taxon>
        <taxon>Peronospora</taxon>
    </lineage>
</organism>
<gene>
    <name evidence="1" type="ORF">PDE001_LOCUS8386</name>
</gene>
<evidence type="ECO:0000313" key="1">
    <source>
        <dbReference type="EMBL" id="CAI5742722.1"/>
    </source>
</evidence>
<sequence>MDASTTSARIDKLDGAKFHVWKFKLRARRLRHLSRDGGLAAFVGAIVSRRVRSVDEVGHALREEESCEQAFLAWTSLHSTFMEDGDGVLEHIKLRTLAEQLGAVGAPFSDEGLVITLLSSLNDSFQFLITALESRSDELT</sequence>
<comment type="caution">
    <text evidence="1">The sequence shown here is derived from an EMBL/GenBank/DDBJ whole genome shotgun (WGS) entry which is preliminary data.</text>
</comment>
<dbReference type="Proteomes" id="UP001162029">
    <property type="component" value="Unassembled WGS sequence"/>
</dbReference>
<reference evidence="1" key="1">
    <citation type="submission" date="2022-12" db="EMBL/GenBank/DDBJ databases">
        <authorList>
            <person name="Webb A."/>
        </authorList>
    </citation>
    <scope>NUCLEOTIDE SEQUENCE</scope>
    <source>
        <strain evidence="1">Pd1</strain>
    </source>
</reference>